<dbReference type="InterPro" id="IPR021134">
    <property type="entry name" value="Bestrophin-like"/>
</dbReference>
<dbReference type="GO" id="GO:0005886">
    <property type="term" value="C:plasma membrane"/>
    <property type="evidence" value="ECO:0007669"/>
    <property type="project" value="UniProtKB-SubCell"/>
</dbReference>
<dbReference type="PANTHER" id="PTHR10736">
    <property type="entry name" value="BESTROPHIN"/>
    <property type="match status" value="1"/>
</dbReference>
<evidence type="ECO:0000256" key="4">
    <source>
        <dbReference type="ARBA" id="ARBA00023136"/>
    </source>
</evidence>
<dbReference type="OrthoDB" id="201595at2759"/>
<dbReference type="PANTHER" id="PTHR10736:SF9">
    <property type="entry name" value="BESTROPHIN HOMOLOG 1-RELATED"/>
    <property type="match status" value="1"/>
</dbReference>
<dbReference type="STRING" id="53326.A0A016UMQ2"/>
<organism evidence="7 8">
    <name type="scientific">Ancylostoma ceylanicum</name>
    <dbReference type="NCBI Taxonomy" id="53326"/>
    <lineage>
        <taxon>Eukaryota</taxon>
        <taxon>Metazoa</taxon>
        <taxon>Ecdysozoa</taxon>
        <taxon>Nematoda</taxon>
        <taxon>Chromadorea</taxon>
        <taxon>Rhabditida</taxon>
        <taxon>Rhabditina</taxon>
        <taxon>Rhabditomorpha</taxon>
        <taxon>Strongyloidea</taxon>
        <taxon>Ancylostomatidae</taxon>
        <taxon>Ancylostomatinae</taxon>
        <taxon>Ancylostoma</taxon>
    </lineage>
</organism>
<keyword evidence="3 6" id="KW-1133">Transmembrane helix</keyword>
<dbReference type="EMBL" id="JARK01001370">
    <property type="protein sequence ID" value="EYC16122.1"/>
    <property type="molecule type" value="Genomic_DNA"/>
</dbReference>
<evidence type="ECO:0000313" key="7">
    <source>
        <dbReference type="EMBL" id="EYC16122.1"/>
    </source>
</evidence>
<keyword evidence="6" id="KW-0406">Ion transport</keyword>
<dbReference type="GO" id="GO:0034707">
    <property type="term" value="C:chloride channel complex"/>
    <property type="evidence" value="ECO:0007669"/>
    <property type="project" value="UniProtKB-KW"/>
</dbReference>
<dbReference type="AlphaFoldDB" id="A0A016UMQ2"/>
<keyword evidence="8" id="KW-1185">Reference proteome</keyword>
<comment type="similarity">
    <text evidence="5 6">Belongs to the anion channel-forming bestrophin (TC 1.A.46) family. Calcium-sensitive chloride channel subfamily.</text>
</comment>
<evidence type="ECO:0000256" key="1">
    <source>
        <dbReference type="ARBA" id="ARBA00004370"/>
    </source>
</evidence>
<comment type="function">
    <text evidence="6">Forms chloride channels.</text>
</comment>
<keyword evidence="6" id="KW-0869">Chloride channel</keyword>
<comment type="caution">
    <text evidence="6">Lacks conserved residue(s) required for the propagation of feature annotation.</text>
</comment>
<protein>
    <recommendedName>
        <fullName evidence="6">Bestrophin homolog</fullName>
    </recommendedName>
</protein>
<dbReference type="Pfam" id="PF01062">
    <property type="entry name" value="Bestrophin"/>
    <property type="match status" value="1"/>
</dbReference>
<keyword evidence="4 6" id="KW-0472">Membrane</keyword>
<comment type="subcellular location">
    <subcellularLocation>
        <location evidence="6">Cell membrane</location>
        <topology evidence="6">Multi-pass membrane protein</topology>
    </subcellularLocation>
    <subcellularLocation>
        <location evidence="1">Membrane</location>
    </subcellularLocation>
</comment>
<name>A0A016UMQ2_9BILA</name>
<evidence type="ECO:0000313" key="8">
    <source>
        <dbReference type="Proteomes" id="UP000024635"/>
    </source>
</evidence>
<dbReference type="Proteomes" id="UP000024635">
    <property type="component" value="Unassembled WGS sequence"/>
</dbReference>
<comment type="caution">
    <text evidence="7">The sequence shown here is derived from an EMBL/GenBank/DDBJ whole genome shotgun (WGS) entry which is preliminary data.</text>
</comment>
<sequence>MTLNYNRAASTSKPWTFLKLLFTWKASIWKAVYLELLCFLIIYGTLSAIYRCALNNSQQRSFEDVVRFFDKRLDFIPLELVLGFFCTQVFNRWTKQYDNIGFIDNIGLMTALYVRGRDERARIYRRNILRYCELVQVLVFRDISLRVRRRFPTLDTIVAAGFMMPHEKEIFESYSDKANTPKYWIPANWALSMTYQAWKNGHIENAYYKKTLQEEIKKWRTNMEWVFNYDWVPLPLMYPQVVCLAVHFYFLVCLLSRQTIVTEHELKDEIDTYFPVMTTLQFVFYMGWMKVIEAVLNPFGEDDDDFETNALIDRNITMGMMIVDQGYDRPPEVRRDPFWDEVHPLYSEETSRIRNHPPRGSVSHVKLASSVTEIKMMPHLRDSSRSAPPLVTLPSLRGGTNVKVKDEERDPPRLLQWTQLILAKIRQMAKSLICFLLPWKHKCSRPINSNNNNINNNNNVAGEDIKSPVIAKQYIQACDMPISIAIPTQSPVIHEKYIE</sequence>
<dbReference type="GO" id="GO:0005254">
    <property type="term" value="F:chloride channel activity"/>
    <property type="evidence" value="ECO:0007669"/>
    <property type="project" value="UniProtKB-KW"/>
</dbReference>
<evidence type="ECO:0000256" key="5">
    <source>
        <dbReference type="ARBA" id="ARBA00034769"/>
    </source>
</evidence>
<feature type="transmembrane region" description="Helical" evidence="6">
    <location>
        <begin position="31"/>
        <end position="54"/>
    </location>
</feature>
<keyword evidence="2 6" id="KW-0812">Transmembrane</keyword>
<dbReference type="InterPro" id="IPR000615">
    <property type="entry name" value="Bestrophin"/>
</dbReference>
<evidence type="ECO:0000256" key="6">
    <source>
        <dbReference type="RuleBase" id="RU363126"/>
    </source>
</evidence>
<keyword evidence="6" id="KW-0407">Ion channel</keyword>
<keyword evidence="6" id="KW-1003">Cell membrane</keyword>
<keyword evidence="6" id="KW-0868">Chloride</keyword>
<gene>
    <name evidence="7" type="primary">Acey_s0034.g2811</name>
    <name evidence="7" type="ORF">Y032_0034g2811</name>
</gene>
<evidence type="ECO:0000256" key="3">
    <source>
        <dbReference type="ARBA" id="ARBA00022989"/>
    </source>
</evidence>
<keyword evidence="6" id="KW-0813">Transport</keyword>
<reference evidence="8" key="1">
    <citation type="journal article" date="2015" name="Nat. Genet.">
        <title>The genome and transcriptome of the zoonotic hookworm Ancylostoma ceylanicum identify infection-specific gene families.</title>
        <authorList>
            <person name="Schwarz E.M."/>
            <person name="Hu Y."/>
            <person name="Antoshechkin I."/>
            <person name="Miller M.M."/>
            <person name="Sternberg P.W."/>
            <person name="Aroian R.V."/>
        </authorList>
    </citation>
    <scope>NUCLEOTIDE SEQUENCE</scope>
    <source>
        <strain evidence="8">HY135</strain>
    </source>
</reference>
<accession>A0A016UMQ2</accession>
<evidence type="ECO:0000256" key="2">
    <source>
        <dbReference type="ARBA" id="ARBA00022692"/>
    </source>
</evidence>
<proteinExistence type="inferred from homology"/>